<feature type="compositionally biased region" description="Polar residues" evidence="1">
    <location>
        <begin position="48"/>
        <end position="57"/>
    </location>
</feature>
<evidence type="ECO:0000313" key="3">
    <source>
        <dbReference type="Proteomes" id="UP000297716"/>
    </source>
</evidence>
<reference evidence="2 3" key="1">
    <citation type="submission" date="2019-03" db="EMBL/GenBank/DDBJ databases">
        <title>Draft genome sequence of Xylaria hypoxylon DSM 108379, a ubiquitous saprotrophic-parasitic fungi on hardwood.</title>
        <authorList>
            <person name="Buettner E."/>
            <person name="Leonhardt S."/>
            <person name="Gebauer A.M."/>
            <person name="Liers C."/>
            <person name="Hofrichter M."/>
            <person name="Kellner H."/>
        </authorList>
    </citation>
    <scope>NUCLEOTIDE SEQUENCE [LARGE SCALE GENOMIC DNA]</scope>
    <source>
        <strain evidence="2 3">DSM 108379</strain>
    </source>
</reference>
<accession>A0A4Z0YN47</accession>
<organism evidence="2 3">
    <name type="scientific">Xylaria hypoxylon</name>
    <dbReference type="NCBI Taxonomy" id="37992"/>
    <lineage>
        <taxon>Eukaryota</taxon>
        <taxon>Fungi</taxon>
        <taxon>Dikarya</taxon>
        <taxon>Ascomycota</taxon>
        <taxon>Pezizomycotina</taxon>
        <taxon>Sordariomycetes</taxon>
        <taxon>Xylariomycetidae</taxon>
        <taxon>Xylariales</taxon>
        <taxon>Xylariaceae</taxon>
        <taxon>Xylaria</taxon>
    </lineage>
</organism>
<comment type="caution">
    <text evidence="2">The sequence shown here is derived from an EMBL/GenBank/DDBJ whole genome shotgun (WGS) entry which is preliminary data.</text>
</comment>
<dbReference type="OrthoDB" id="5426563at2759"/>
<feature type="region of interest" description="Disordered" evidence="1">
    <location>
        <begin position="139"/>
        <end position="163"/>
    </location>
</feature>
<dbReference type="EMBL" id="SKBN01000215">
    <property type="protein sequence ID" value="TGJ80545.1"/>
    <property type="molecule type" value="Genomic_DNA"/>
</dbReference>
<evidence type="ECO:0000313" key="2">
    <source>
        <dbReference type="EMBL" id="TGJ80545.1"/>
    </source>
</evidence>
<feature type="compositionally biased region" description="Basic residues" evidence="1">
    <location>
        <begin position="563"/>
        <end position="572"/>
    </location>
</feature>
<feature type="region of interest" description="Disordered" evidence="1">
    <location>
        <begin position="276"/>
        <end position="307"/>
    </location>
</feature>
<feature type="compositionally biased region" description="Basic and acidic residues" evidence="1">
    <location>
        <begin position="78"/>
        <end position="96"/>
    </location>
</feature>
<name>A0A4Z0YN47_9PEZI</name>
<dbReference type="Proteomes" id="UP000297716">
    <property type="component" value="Unassembled WGS sequence"/>
</dbReference>
<feature type="compositionally biased region" description="Low complexity" evidence="1">
    <location>
        <begin position="354"/>
        <end position="363"/>
    </location>
</feature>
<feature type="compositionally biased region" description="Acidic residues" evidence="1">
    <location>
        <begin position="587"/>
        <end position="601"/>
    </location>
</feature>
<feature type="compositionally biased region" description="Basic and acidic residues" evidence="1">
    <location>
        <begin position="573"/>
        <end position="585"/>
    </location>
</feature>
<evidence type="ECO:0000256" key="1">
    <source>
        <dbReference type="SAM" id="MobiDB-lite"/>
    </source>
</evidence>
<keyword evidence="3" id="KW-1185">Reference proteome</keyword>
<feature type="region of interest" description="Disordered" evidence="1">
    <location>
        <begin position="354"/>
        <end position="379"/>
    </location>
</feature>
<sequence>MNWTEGSLARHSRGRQRNALIARQKQHFAKARSYLLNGHPKKGPVSISFLSSKSTPESPRRLSHRSHDNRPSTPLQLSDRESQREHPIHRRDDGREALPINLDQRKRLLEKSDWAGLRLQEPLDISFPGQIYATKRWARAAHPRERAPSETRKYTAADGEERYKRLRRSSMRIHIGSQEIQPSVATGSQLGIKPCALEPEKSANTSQQNSISDDSQGLLSSECGRYGYRSRASDGSSRTLPTCFGRPETPVKVAYASSAIHEPVPRRTTTFQVLKWPSSSSEDGGSMQVEIERPERPVPPSQESEQKRWKDWILCEESSNLPSYSPVVRTGTSEVATKGSETSAITLPSNLQPRLPSLRLSSEPDLEPRHTPRYSPTHTDIKGITRNYSIFQDDQCPPGNHNLLPLNHQCISPKKSDVPDDLNDIWRIFACGDDEDSEKLIKDAFKEAAHQAAVELRPSDTSSSADECTGTVATCGTELSSLDRRGKYDSVPSDTSSVSHIATKGTAVLETTLSNIVTVTSSDEPPHTTKRFTLPKAFVGNHVNTTQASIAQAFIANIPRSDKKGKGKRRKKMATDGRTDIRSLPDFDGDPIEEIEDDSFP</sequence>
<feature type="compositionally biased region" description="Basic and acidic residues" evidence="1">
    <location>
        <begin position="142"/>
        <end position="163"/>
    </location>
</feature>
<feature type="region of interest" description="Disordered" evidence="1">
    <location>
        <begin position="45"/>
        <end position="98"/>
    </location>
</feature>
<dbReference type="AlphaFoldDB" id="A0A4Z0YN47"/>
<feature type="region of interest" description="Disordered" evidence="1">
    <location>
        <begin position="561"/>
        <end position="601"/>
    </location>
</feature>
<proteinExistence type="predicted"/>
<protein>
    <submittedName>
        <fullName evidence="2">Uncharacterized protein</fullName>
    </submittedName>
</protein>
<gene>
    <name evidence="2" type="ORF">E0Z10_g8227</name>
</gene>